<feature type="compositionally biased region" description="Low complexity" evidence="1">
    <location>
        <begin position="1"/>
        <end position="18"/>
    </location>
</feature>
<evidence type="ECO:0000256" key="1">
    <source>
        <dbReference type="SAM" id="MobiDB-lite"/>
    </source>
</evidence>
<reference evidence="2" key="1">
    <citation type="submission" date="2021-02" db="EMBL/GenBank/DDBJ databases">
        <authorList>
            <person name="Nowell W R."/>
        </authorList>
    </citation>
    <scope>NUCLEOTIDE SEQUENCE</scope>
</reference>
<gene>
    <name evidence="2" type="ORF">EDS130_LOCUS31894</name>
</gene>
<accession>A0A815FFF9</accession>
<proteinExistence type="predicted"/>
<dbReference type="EMBL" id="CAJNOJ010000238">
    <property type="protein sequence ID" value="CAF1325417.1"/>
    <property type="molecule type" value="Genomic_DNA"/>
</dbReference>
<comment type="caution">
    <text evidence="2">The sequence shown here is derived from an EMBL/GenBank/DDBJ whole genome shotgun (WGS) entry which is preliminary data.</text>
</comment>
<dbReference type="Proteomes" id="UP000663852">
    <property type="component" value="Unassembled WGS sequence"/>
</dbReference>
<protein>
    <submittedName>
        <fullName evidence="2">Uncharacterized protein</fullName>
    </submittedName>
</protein>
<evidence type="ECO:0000313" key="3">
    <source>
        <dbReference type="Proteomes" id="UP000663852"/>
    </source>
</evidence>
<sequence length="105" mass="11735">MSSPSSQTVSPLPPSSSSLYRSNELANLTTASQFTSNSTSFAPLHRTVEVENLHDHIDDNNEQQPPTASKKVLTKYVLHNSRSSSFTSINKQIHEIRAHLKFRNN</sequence>
<name>A0A815FFF9_ADIRI</name>
<dbReference type="AlphaFoldDB" id="A0A815FFF9"/>
<organism evidence="2 3">
    <name type="scientific">Adineta ricciae</name>
    <name type="common">Rotifer</name>
    <dbReference type="NCBI Taxonomy" id="249248"/>
    <lineage>
        <taxon>Eukaryota</taxon>
        <taxon>Metazoa</taxon>
        <taxon>Spiralia</taxon>
        <taxon>Gnathifera</taxon>
        <taxon>Rotifera</taxon>
        <taxon>Eurotatoria</taxon>
        <taxon>Bdelloidea</taxon>
        <taxon>Adinetida</taxon>
        <taxon>Adinetidae</taxon>
        <taxon>Adineta</taxon>
    </lineage>
</organism>
<evidence type="ECO:0000313" key="2">
    <source>
        <dbReference type="EMBL" id="CAF1325417.1"/>
    </source>
</evidence>
<feature type="region of interest" description="Disordered" evidence="1">
    <location>
        <begin position="1"/>
        <end position="20"/>
    </location>
</feature>